<proteinExistence type="predicted"/>
<evidence type="ECO:0000313" key="3">
    <source>
        <dbReference type="Proteomes" id="UP001140978"/>
    </source>
</evidence>
<dbReference type="SUPFAM" id="SSF53448">
    <property type="entry name" value="Nucleotide-diphospho-sugar transferases"/>
    <property type="match status" value="1"/>
</dbReference>
<evidence type="ECO:0000259" key="1">
    <source>
        <dbReference type="Pfam" id="PF00535"/>
    </source>
</evidence>
<reference evidence="2" key="1">
    <citation type="submission" date="2022-02" db="EMBL/GenBank/DDBJ databases">
        <title>Emergence and expansion in Europe of a Vibrio aestuarianus clonal complex pathogenic for oysters.</title>
        <authorList>
            <person name="Mesnil A."/>
            <person name="Travers M.-A."/>
        </authorList>
    </citation>
    <scope>NUCLEOTIDE SEQUENCE</scope>
    <source>
        <strain evidence="2">19_064_15T1</strain>
    </source>
</reference>
<comment type="caution">
    <text evidence="2">The sequence shown here is derived from an EMBL/GenBank/DDBJ whole genome shotgun (WGS) entry which is preliminary data.</text>
</comment>
<evidence type="ECO:0000313" key="2">
    <source>
        <dbReference type="EMBL" id="MDE1344950.1"/>
    </source>
</evidence>
<organism evidence="2 3">
    <name type="scientific">Vibrio aestuarianus</name>
    <dbReference type="NCBI Taxonomy" id="28171"/>
    <lineage>
        <taxon>Bacteria</taxon>
        <taxon>Pseudomonadati</taxon>
        <taxon>Pseudomonadota</taxon>
        <taxon>Gammaproteobacteria</taxon>
        <taxon>Vibrionales</taxon>
        <taxon>Vibrionaceae</taxon>
        <taxon>Vibrio</taxon>
    </lineage>
</organism>
<name>A0A9X4F7L3_9VIBR</name>
<dbReference type="InterPro" id="IPR029044">
    <property type="entry name" value="Nucleotide-diphossugar_trans"/>
</dbReference>
<dbReference type="EMBL" id="JAKNAX010000001">
    <property type="protein sequence ID" value="MDE1344950.1"/>
    <property type="molecule type" value="Genomic_DNA"/>
</dbReference>
<dbReference type="Pfam" id="PF00535">
    <property type="entry name" value="Glycos_transf_2"/>
    <property type="match status" value="1"/>
</dbReference>
<dbReference type="InterPro" id="IPR001173">
    <property type="entry name" value="Glyco_trans_2-like"/>
</dbReference>
<dbReference type="RefSeq" id="WP_274675874.1">
    <property type="nucleotide sequence ID" value="NZ_JAKNAX010000001.1"/>
</dbReference>
<dbReference type="Gene3D" id="3.90.550.10">
    <property type="entry name" value="Spore Coat Polysaccharide Biosynthesis Protein SpsA, Chain A"/>
    <property type="match status" value="1"/>
</dbReference>
<dbReference type="AlphaFoldDB" id="A0A9X4F7L3"/>
<feature type="domain" description="Glycosyltransferase 2-like" evidence="1">
    <location>
        <begin position="4"/>
        <end position="136"/>
    </location>
</feature>
<accession>A0A9X4F7L3</accession>
<protein>
    <submittedName>
        <fullName evidence="2">Glycosyltransferase</fullName>
    </submittedName>
</protein>
<sequence length="332" mass="37901">MLLSIVILSYNRPRQLERILAKLVGIKSHKFNVIIKDDVSPMLHEIEEVVNKYSSLLEVELILHKNNSNLGYDLNLLGAFDINESKYTCLLSDDDFIEIQYLDSLLDELEKGEYDVYFSPYTDEVNNKIYRPMSDTFFPGAVLNSSELIYNSILFSGLVFNNSAVRSLKKDYNFLGGCIYSQVFLSISLIYKSGGYGLLPENVLFLGGDGENYFGKNESAQNSSLLSDREKLTANLDYQMFLLRVVEKIAASINIDVFSSFSKEYCKRLIGYSLRVRAASLSEYKVFMSSVYDKQIPYKYLMLGIMSFFIFIPKRVSKSLYTRGVSSFRKSG</sequence>
<gene>
    <name evidence="2" type="ORF">L9X51_00650</name>
</gene>
<dbReference type="Proteomes" id="UP001140978">
    <property type="component" value="Unassembled WGS sequence"/>
</dbReference>
<dbReference type="CDD" id="cd00761">
    <property type="entry name" value="Glyco_tranf_GTA_type"/>
    <property type="match status" value="1"/>
</dbReference>